<gene>
    <name evidence="4" type="ORF">PQU98_07830</name>
</gene>
<dbReference type="RefSeq" id="WP_272744343.1">
    <property type="nucleotide sequence ID" value="NZ_JAQQKV010000001.1"/>
</dbReference>
<feature type="compositionally biased region" description="Basic and acidic residues" evidence="1">
    <location>
        <begin position="286"/>
        <end position="298"/>
    </location>
</feature>
<evidence type="ECO:0000313" key="4">
    <source>
        <dbReference type="EMBL" id="MDC7676034.1"/>
    </source>
</evidence>
<feature type="compositionally biased region" description="Low complexity" evidence="1">
    <location>
        <begin position="268"/>
        <end position="285"/>
    </location>
</feature>
<feature type="domain" description="Zinc finger/thioredoxin putative" evidence="3">
    <location>
        <begin position="1"/>
        <end position="35"/>
    </location>
</feature>
<protein>
    <submittedName>
        <fullName evidence="4">Zinc-ribbon domain-containing protein</fullName>
    </submittedName>
</protein>
<dbReference type="EMBL" id="JAQQKV010000001">
    <property type="protein sequence ID" value="MDC7676034.1"/>
    <property type="molecule type" value="Genomic_DNA"/>
</dbReference>
<keyword evidence="2" id="KW-0472">Membrane</keyword>
<keyword evidence="5" id="KW-1185">Reference proteome</keyword>
<keyword evidence="2" id="KW-0812">Transmembrane</keyword>
<evidence type="ECO:0000259" key="3">
    <source>
        <dbReference type="Pfam" id="PF13717"/>
    </source>
</evidence>
<sequence>MILTCPNCATSYEIADTSLGPAGRNVRCAACKTMWHAQKPEEPIELPLSAAADPKPADKKPAEVKAKELPKLYRTMLVDKKRAQALATQGMIWGGLAAVFVAILGLSYFLRVDIVRAFPGVANAYAMAGLKVNAAGLEFVNYKVEPSFKGGRFVVSVHAEVKNLRDEDTPVPPVRAKILDGENRTVSTILVPSNGLVVAPNETRTLVFDVPDAKNMASSVELMFDLVAMKTGGKPKATQHASAGHKTEGHAVPADGHGEDSAGDHHAPAAGDHAQQAADPHAVSEASHEPAAEAHPEPALKPALSSAGDGHAPPPLKTTPHH</sequence>
<proteinExistence type="predicted"/>
<dbReference type="InterPro" id="IPR011723">
    <property type="entry name" value="Znf/thioredoxin_put"/>
</dbReference>
<feature type="compositionally biased region" description="Basic and acidic residues" evidence="1">
    <location>
        <begin position="256"/>
        <end position="267"/>
    </location>
</feature>
<feature type="region of interest" description="Disordered" evidence="1">
    <location>
        <begin position="234"/>
        <end position="322"/>
    </location>
</feature>
<feature type="transmembrane region" description="Helical" evidence="2">
    <location>
        <begin position="90"/>
        <end position="110"/>
    </location>
</feature>
<keyword evidence="2" id="KW-1133">Transmembrane helix</keyword>
<evidence type="ECO:0000256" key="1">
    <source>
        <dbReference type="SAM" id="MobiDB-lite"/>
    </source>
</evidence>
<dbReference type="Proteomes" id="UP001218579">
    <property type="component" value="Unassembled WGS sequence"/>
</dbReference>
<name>A0ABT5HIG1_9CAUL</name>
<feature type="compositionally biased region" description="Pro residues" evidence="1">
    <location>
        <begin position="312"/>
        <end position="322"/>
    </location>
</feature>
<evidence type="ECO:0000256" key="2">
    <source>
        <dbReference type="SAM" id="Phobius"/>
    </source>
</evidence>
<accession>A0ABT5HIG1</accession>
<organism evidence="4 5">
    <name type="scientific">Asticcacaulis machinosus</name>
    <dbReference type="NCBI Taxonomy" id="2984211"/>
    <lineage>
        <taxon>Bacteria</taxon>
        <taxon>Pseudomonadati</taxon>
        <taxon>Pseudomonadota</taxon>
        <taxon>Alphaproteobacteria</taxon>
        <taxon>Caulobacterales</taxon>
        <taxon>Caulobacteraceae</taxon>
        <taxon>Asticcacaulis</taxon>
    </lineage>
</organism>
<dbReference type="Pfam" id="PF13717">
    <property type="entry name" value="Zn_ribbon_4"/>
    <property type="match status" value="1"/>
</dbReference>
<reference evidence="4 5" key="1">
    <citation type="submission" date="2023-01" db="EMBL/GenBank/DDBJ databases">
        <title>Novel species of the genus Asticcacaulis isolated from rivers.</title>
        <authorList>
            <person name="Lu H."/>
        </authorList>
    </citation>
    <scope>NUCLEOTIDE SEQUENCE [LARGE SCALE GENOMIC DNA]</scope>
    <source>
        <strain evidence="4 5">LKC15W</strain>
    </source>
</reference>
<dbReference type="NCBIfam" id="TIGR02098">
    <property type="entry name" value="MJ0042_CXXC"/>
    <property type="match status" value="1"/>
</dbReference>
<comment type="caution">
    <text evidence="4">The sequence shown here is derived from an EMBL/GenBank/DDBJ whole genome shotgun (WGS) entry which is preliminary data.</text>
</comment>
<evidence type="ECO:0000313" key="5">
    <source>
        <dbReference type="Proteomes" id="UP001218579"/>
    </source>
</evidence>